<proteinExistence type="predicted"/>
<dbReference type="EMBL" id="CAKXAJ010025635">
    <property type="protein sequence ID" value="CAH2242237.1"/>
    <property type="molecule type" value="Genomic_DNA"/>
</dbReference>
<reference evidence="2" key="1">
    <citation type="submission" date="2022-03" db="EMBL/GenBank/DDBJ databases">
        <authorList>
            <person name="Lindestad O."/>
        </authorList>
    </citation>
    <scope>NUCLEOTIDE SEQUENCE</scope>
</reference>
<keyword evidence="3" id="KW-1185">Reference proteome</keyword>
<feature type="chain" id="PRO_5035804496" evidence="1">
    <location>
        <begin position="19"/>
        <end position="136"/>
    </location>
</feature>
<protein>
    <submittedName>
        <fullName evidence="2">Jg25170 protein</fullName>
    </submittedName>
</protein>
<evidence type="ECO:0000313" key="2">
    <source>
        <dbReference type="EMBL" id="CAH2242237.1"/>
    </source>
</evidence>
<feature type="signal peptide" evidence="1">
    <location>
        <begin position="1"/>
        <end position="18"/>
    </location>
</feature>
<dbReference type="Proteomes" id="UP000838756">
    <property type="component" value="Unassembled WGS sequence"/>
</dbReference>
<accession>A0A8S4RX84</accession>
<dbReference type="AlphaFoldDB" id="A0A8S4RX84"/>
<comment type="caution">
    <text evidence="2">The sequence shown here is derived from an EMBL/GenBank/DDBJ whole genome shotgun (WGS) entry which is preliminary data.</text>
</comment>
<dbReference type="Pfam" id="PF15868">
    <property type="entry name" value="MBF2"/>
    <property type="match status" value="1"/>
</dbReference>
<evidence type="ECO:0000256" key="1">
    <source>
        <dbReference type="SAM" id="SignalP"/>
    </source>
</evidence>
<gene>
    <name evidence="2" type="primary">jg25170</name>
    <name evidence="2" type="ORF">PAEG_LOCUS18584</name>
</gene>
<keyword evidence="1" id="KW-0732">Signal</keyword>
<organism evidence="2 3">
    <name type="scientific">Pararge aegeria aegeria</name>
    <dbReference type="NCBI Taxonomy" id="348720"/>
    <lineage>
        <taxon>Eukaryota</taxon>
        <taxon>Metazoa</taxon>
        <taxon>Ecdysozoa</taxon>
        <taxon>Arthropoda</taxon>
        <taxon>Hexapoda</taxon>
        <taxon>Insecta</taxon>
        <taxon>Pterygota</taxon>
        <taxon>Neoptera</taxon>
        <taxon>Endopterygota</taxon>
        <taxon>Lepidoptera</taxon>
        <taxon>Glossata</taxon>
        <taxon>Ditrysia</taxon>
        <taxon>Papilionoidea</taxon>
        <taxon>Nymphalidae</taxon>
        <taxon>Satyrinae</taxon>
        <taxon>Satyrini</taxon>
        <taxon>Parargina</taxon>
        <taxon>Pararge</taxon>
    </lineage>
</organism>
<dbReference type="InterPro" id="IPR031734">
    <property type="entry name" value="MBF2"/>
</dbReference>
<dbReference type="OrthoDB" id="7230779at2759"/>
<sequence>MFVKTLPLLLLCINIVATNDIRLGFTSGSSRKIYSEIKEANPALWKRTDDIIVNASHNEIITAVFVTDLREYKDGEAVVESGGVGGKSVTIGLRSPSILRGYRFEIEVFAENPNERYHSKGGVAPAYSDTQFARKY</sequence>
<name>A0A8S4RX84_9NEOP</name>
<evidence type="ECO:0000313" key="3">
    <source>
        <dbReference type="Proteomes" id="UP000838756"/>
    </source>
</evidence>